<evidence type="ECO:0000256" key="1">
    <source>
        <dbReference type="SAM" id="MobiDB-lite"/>
    </source>
</evidence>
<comment type="caution">
    <text evidence="2">The sequence shown here is derived from an EMBL/GenBank/DDBJ whole genome shotgun (WGS) entry which is preliminary data.</text>
</comment>
<reference evidence="2" key="1">
    <citation type="journal article" date="2015" name="Proc. Natl. Acad. Sci. U.S.A.">
        <title>Networks of energetic and metabolic interactions define dynamics in microbial communities.</title>
        <authorList>
            <person name="Embree M."/>
            <person name="Liu J.K."/>
            <person name="Al-Bassam M.M."/>
            <person name="Zengler K."/>
        </authorList>
    </citation>
    <scope>NUCLEOTIDE SEQUENCE</scope>
</reference>
<proteinExistence type="predicted"/>
<sequence length="48" mass="5030">MASEIRGAPSRAFGRDAPPHAASPHKLNIGKNNTFIMGLPQTGLATKT</sequence>
<name>A0A0W8FJX5_9ZZZZ</name>
<gene>
    <name evidence="2" type="ORF">ASZ90_009303</name>
</gene>
<dbReference type="AlphaFoldDB" id="A0A0W8FJX5"/>
<evidence type="ECO:0000313" key="2">
    <source>
        <dbReference type="EMBL" id="KUG20958.1"/>
    </source>
</evidence>
<dbReference type="EMBL" id="LNQE01001123">
    <property type="protein sequence ID" value="KUG20958.1"/>
    <property type="molecule type" value="Genomic_DNA"/>
</dbReference>
<protein>
    <submittedName>
        <fullName evidence="2">Uncharacterized protein</fullName>
    </submittedName>
</protein>
<accession>A0A0W8FJX5</accession>
<organism evidence="2">
    <name type="scientific">hydrocarbon metagenome</name>
    <dbReference type="NCBI Taxonomy" id="938273"/>
    <lineage>
        <taxon>unclassified sequences</taxon>
        <taxon>metagenomes</taxon>
        <taxon>ecological metagenomes</taxon>
    </lineage>
</organism>
<feature type="region of interest" description="Disordered" evidence="1">
    <location>
        <begin position="1"/>
        <end position="33"/>
    </location>
</feature>